<comment type="subcellular location">
    <subcellularLocation>
        <location evidence="1 11">Cell outer membrane</location>
        <topology evidence="1 11">Multi-pass membrane protein</topology>
    </subcellularLocation>
</comment>
<keyword evidence="14" id="KW-1185">Reference proteome</keyword>
<name>A0A975K6A6_9SPHN</name>
<evidence type="ECO:0000256" key="7">
    <source>
        <dbReference type="ARBA" id="ARBA00023065"/>
    </source>
</evidence>
<keyword evidence="6" id="KW-0408">Iron</keyword>
<evidence type="ECO:0000259" key="12">
    <source>
        <dbReference type="Pfam" id="PF07715"/>
    </source>
</evidence>
<organism evidence="13 14">
    <name type="scientific">Sphingobium phenoxybenzoativorans</name>
    <dbReference type="NCBI Taxonomy" id="1592790"/>
    <lineage>
        <taxon>Bacteria</taxon>
        <taxon>Pseudomonadati</taxon>
        <taxon>Pseudomonadota</taxon>
        <taxon>Alphaproteobacteria</taxon>
        <taxon>Sphingomonadales</taxon>
        <taxon>Sphingomonadaceae</taxon>
        <taxon>Sphingobium</taxon>
    </lineage>
</organism>
<keyword evidence="8" id="KW-0798">TonB box</keyword>
<keyword evidence="4" id="KW-0410">Iron transport</keyword>
<keyword evidence="7" id="KW-0406">Ion transport</keyword>
<keyword evidence="9 11" id="KW-0472">Membrane</keyword>
<keyword evidence="3 11" id="KW-1134">Transmembrane beta strand</keyword>
<keyword evidence="2 11" id="KW-0813">Transport</keyword>
<evidence type="ECO:0000313" key="14">
    <source>
        <dbReference type="Proteomes" id="UP000681425"/>
    </source>
</evidence>
<dbReference type="GO" id="GO:0009279">
    <property type="term" value="C:cell outer membrane"/>
    <property type="evidence" value="ECO:0007669"/>
    <property type="project" value="UniProtKB-SubCell"/>
</dbReference>
<evidence type="ECO:0000256" key="8">
    <source>
        <dbReference type="ARBA" id="ARBA00023077"/>
    </source>
</evidence>
<evidence type="ECO:0000256" key="10">
    <source>
        <dbReference type="ARBA" id="ARBA00023237"/>
    </source>
</evidence>
<gene>
    <name evidence="13" type="ORF">KFK14_21945</name>
</gene>
<accession>A0A975K6A6</accession>
<evidence type="ECO:0000256" key="5">
    <source>
        <dbReference type="ARBA" id="ARBA00022692"/>
    </source>
</evidence>
<evidence type="ECO:0000256" key="9">
    <source>
        <dbReference type="ARBA" id="ARBA00023136"/>
    </source>
</evidence>
<dbReference type="InterPro" id="IPR012910">
    <property type="entry name" value="Plug_dom"/>
</dbReference>
<evidence type="ECO:0000256" key="3">
    <source>
        <dbReference type="ARBA" id="ARBA00022452"/>
    </source>
</evidence>
<dbReference type="EMBL" id="CP073910">
    <property type="protein sequence ID" value="QUT05588.1"/>
    <property type="molecule type" value="Genomic_DNA"/>
</dbReference>
<dbReference type="InterPro" id="IPR039426">
    <property type="entry name" value="TonB-dep_rcpt-like"/>
</dbReference>
<feature type="domain" description="TonB-dependent receptor plug" evidence="12">
    <location>
        <begin position="29"/>
        <end position="131"/>
    </location>
</feature>
<keyword evidence="10 11" id="KW-0998">Cell outer membrane</keyword>
<dbReference type="RefSeq" id="WP_212609121.1">
    <property type="nucleotide sequence ID" value="NZ_CP073910.1"/>
</dbReference>
<comment type="similarity">
    <text evidence="11">Belongs to the TonB-dependent receptor family.</text>
</comment>
<dbReference type="PANTHER" id="PTHR32552:SF81">
    <property type="entry name" value="TONB-DEPENDENT OUTER MEMBRANE RECEPTOR"/>
    <property type="match status" value="1"/>
</dbReference>
<proteinExistence type="inferred from homology"/>
<dbReference type="KEGG" id="spph:KFK14_21945"/>
<dbReference type="SUPFAM" id="SSF56935">
    <property type="entry name" value="Porins"/>
    <property type="match status" value="1"/>
</dbReference>
<dbReference type="AlphaFoldDB" id="A0A975K6A6"/>
<dbReference type="PROSITE" id="PS52016">
    <property type="entry name" value="TONB_DEPENDENT_REC_3"/>
    <property type="match status" value="1"/>
</dbReference>
<evidence type="ECO:0000313" key="13">
    <source>
        <dbReference type="EMBL" id="QUT05588.1"/>
    </source>
</evidence>
<dbReference type="Gene3D" id="2.40.170.20">
    <property type="entry name" value="TonB-dependent receptor, beta-barrel domain"/>
    <property type="match status" value="1"/>
</dbReference>
<evidence type="ECO:0000256" key="6">
    <source>
        <dbReference type="ARBA" id="ARBA00023004"/>
    </source>
</evidence>
<keyword evidence="5 11" id="KW-0812">Transmembrane</keyword>
<evidence type="ECO:0000256" key="11">
    <source>
        <dbReference type="PROSITE-ProRule" id="PRU01360"/>
    </source>
</evidence>
<protein>
    <submittedName>
        <fullName evidence="13">Plug domain-containing protein</fullName>
    </submittedName>
</protein>
<sequence length="144" mass="15007">MTPPDAAASDKAPGLEEIVVTAQRRAENLQRVPIAVTTASGVQLAARGITDTMQLNTLSPGLNIRSSAGAFQPYIRGIGTSSNVVENPVALYIDGVYFPNQREGTRQLDDIAQIAVLKGPQGTLFGRNATAVSTGAEDSAKVGI</sequence>
<evidence type="ECO:0000256" key="2">
    <source>
        <dbReference type="ARBA" id="ARBA00022448"/>
    </source>
</evidence>
<dbReference type="Proteomes" id="UP000681425">
    <property type="component" value="Chromosome"/>
</dbReference>
<reference evidence="13" key="1">
    <citation type="submission" date="2021-04" db="EMBL/GenBank/DDBJ databases">
        <title>Isolation of p-tert-butylphenol degrading bacteria Sphingobium phenoxybenzoativorans Tas13 from active sludge.</title>
        <authorList>
            <person name="Li Y."/>
        </authorList>
    </citation>
    <scope>NUCLEOTIDE SEQUENCE</scope>
    <source>
        <strain evidence="13">Tas13</strain>
    </source>
</reference>
<dbReference type="GO" id="GO:0006826">
    <property type="term" value="P:iron ion transport"/>
    <property type="evidence" value="ECO:0007669"/>
    <property type="project" value="UniProtKB-KW"/>
</dbReference>
<evidence type="ECO:0000256" key="1">
    <source>
        <dbReference type="ARBA" id="ARBA00004571"/>
    </source>
</evidence>
<dbReference type="Pfam" id="PF07715">
    <property type="entry name" value="Plug"/>
    <property type="match status" value="1"/>
</dbReference>
<dbReference type="PANTHER" id="PTHR32552">
    <property type="entry name" value="FERRICHROME IRON RECEPTOR-RELATED"/>
    <property type="match status" value="1"/>
</dbReference>
<dbReference type="InterPro" id="IPR036942">
    <property type="entry name" value="Beta-barrel_TonB_sf"/>
</dbReference>
<evidence type="ECO:0000256" key="4">
    <source>
        <dbReference type="ARBA" id="ARBA00022496"/>
    </source>
</evidence>